<keyword evidence="1" id="KW-0812">Transmembrane</keyword>
<gene>
    <name evidence="2" type="ORF">DRW42_00010</name>
</gene>
<comment type="caution">
    <text evidence="2">The sequence shown here is derived from an EMBL/GenBank/DDBJ whole genome shotgun (WGS) entry which is preliminary data.</text>
</comment>
<sequence length="94" mass="10583">MSVIDLSGSYCGWRPVKIPLTSARTVIFVILFVLISVQSFGQGNETEKEWIQSFKELVYYNGLLKGLNNPALSKELVQTDNSFTIRFHAVGGQW</sequence>
<keyword evidence="1" id="KW-1133">Transmembrane helix</keyword>
<accession>A0A366LEX9</accession>
<evidence type="ECO:0000313" key="2">
    <source>
        <dbReference type="EMBL" id="RBQ11702.1"/>
    </source>
</evidence>
<name>A0A366LEX9_9SPHI</name>
<feature type="transmembrane region" description="Helical" evidence="1">
    <location>
        <begin position="20"/>
        <end position="40"/>
    </location>
</feature>
<keyword evidence="1" id="KW-0472">Membrane</keyword>
<dbReference type="AlphaFoldDB" id="A0A366LEX9"/>
<evidence type="ECO:0000313" key="3">
    <source>
        <dbReference type="Proteomes" id="UP000252081"/>
    </source>
</evidence>
<evidence type="ECO:0000256" key="1">
    <source>
        <dbReference type="SAM" id="Phobius"/>
    </source>
</evidence>
<dbReference type="Proteomes" id="UP000252081">
    <property type="component" value="Unassembled WGS sequence"/>
</dbReference>
<reference evidence="2 3" key="1">
    <citation type="submission" date="2018-07" db="EMBL/GenBank/DDBJ databases">
        <title>A draft genome of a endophytic bacteria, a new species of Pedobacter.</title>
        <authorList>
            <person name="Zhang Z.D."/>
            <person name="Chen Z.J."/>
        </authorList>
    </citation>
    <scope>NUCLEOTIDE SEQUENCE [LARGE SCALE GENOMIC DNA]</scope>
    <source>
        <strain evidence="2 3">RS10</strain>
    </source>
</reference>
<dbReference type="EMBL" id="QNQU01000001">
    <property type="protein sequence ID" value="RBQ11702.1"/>
    <property type="molecule type" value="Genomic_DNA"/>
</dbReference>
<proteinExistence type="predicted"/>
<protein>
    <submittedName>
        <fullName evidence="2">Uncharacterized protein</fullName>
    </submittedName>
</protein>
<organism evidence="2 3">
    <name type="scientific">Pedobacter miscanthi</name>
    <dbReference type="NCBI Taxonomy" id="2259170"/>
    <lineage>
        <taxon>Bacteria</taxon>
        <taxon>Pseudomonadati</taxon>
        <taxon>Bacteroidota</taxon>
        <taxon>Sphingobacteriia</taxon>
        <taxon>Sphingobacteriales</taxon>
        <taxon>Sphingobacteriaceae</taxon>
        <taxon>Pedobacter</taxon>
    </lineage>
</organism>
<keyword evidence="3" id="KW-1185">Reference proteome</keyword>